<evidence type="ECO:0000256" key="1">
    <source>
        <dbReference type="ARBA" id="ARBA00004308"/>
    </source>
</evidence>
<reference evidence="7" key="1">
    <citation type="journal article" date="2016" name="Mol. Ecol. Resour.">
        <title>Evaluation of the impact of RNA preservation methods of spiders for de novo transcriptome assembly.</title>
        <authorList>
            <person name="Kono N."/>
            <person name="Nakamura H."/>
            <person name="Ito Y."/>
            <person name="Tomita M."/>
            <person name="Arakawa K."/>
        </authorList>
    </citation>
    <scope>NUCLEOTIDE SEQUENCE</scope>
    <source>
        <tissue evidence="7">Whole body</tissue>
    </source>
</reference>
<dbReference type="OrthoDB" id="10259133at2759"/>
<feature type="domain" description="MHD" evidence="6">
    <location>
        <begin position="267"/>
        <end position="316"/>
    </location>
</feature>
<dbReference type="PRINTS" id="PR00314">
    <property type="entry name" value="CLATHRINADPT"/>
</dbReference>
<keyword evidence="4" id="KW-0472">Membrane</keyword>
<evidence type="ECO:0000256" key="3">
    <source>
        <dbReference type="ARBA" id="ARBA00022927"/>
    </source>
</evidence>
<dbReference type="InterPro" id="IPR036168">
    <property type="entry name" value="AP2_Mu_C_sf"/>
</dbReference>
<organism evidence="7">
    <name type="scientific">Parasteatoda tepidariorum</name>
    <name type="common">Common house spider</name>
    <name type="synonym">Achaearanea tepidariorum</name>
    <dbReference type="NCBI Taxonomy" id="114398"/>
    <lineage>
        <taxon>Eukaryota</taxon>
        <taxon>Metazoa</taxon>
        <taxon>Ecdysozoa</taxon>
        <taxon>Arthropoda</taxon>
        <taxon>Chelicerata</taxon>
        <taxon>Arachnida</taxon>
        <taxon>Araneae</taxon>
        <taxon>Araneomorphae</taxon>
        <taxon>Entelegynae</taxon>
        <taxon>Araneoidea</taxon>
        <taxon>Theridiidae</taxon>
        <taxon>Parasteatoda</taxon>
    </lineage>
</organism>
<name>A0A2L2YHX0_PARTP</name>
<evidence type="ECO:0000313" key="7">
    <source>
        <dbReference type="EMBL" id="LAA06825.1"/>
    </source>
</evidence>
<dbReference type="PIRSF" id="PIRSF005992">
    <property type="entry name" value="Clathrin_mu"/>
    <property type="match status" value="1"/>
</dbReference>
<comment type="subcellular location">
    <subcellularLocation>
        <location evidence="1">Endomembrane system</location>
    </subcellularLocation>
</comment>
<evidence type="ECO:0000259" key="6">
    <source>
        <dbReference type="PROSITE" id="PS51072"/>
    </source>
</evidence>
<dbReference type="EMBL" id="IAAA01024962">
    <property type="protein sequence ID" value="LAA06825.1"/>
    <property type="molecule type" value="mRNA"/>
</dbReference>
<protein>
    <submittedName>
        <fullName evidence="7">AP-4 complex subunit mu-1</fullName>
    </submittedName>
</protein>
<evidence type="ECO:0000256" key="5">
    <source>
        <dbReference type="PIRNR" id="PIRNR005992"/>
    </source>
</evidence>
<dbReference type="SUPFAM" id="SSF64356">
    <property type="entry name" value="SNARE-like"/>
    <property type="match status" value="1"/>
</dbReference>
<comment type="similarity">
    <text evidence="5">Belongs to the adaptor complexes medium subunit family.</text>
</comment>
<sequence length="316" mass="36270">MMLSHLLIFSSRGDILIEEKYRYDIPEHDLRSLINIVLKQKPSQYSPYFKFNNINGYAIKNEKVTYLAVSKKELPTIIILQFLENFHSLIRNFCGGASEDYINRNLLLVYELMTECVDNGVIKATSTEQVHHSVYSDPVFTKISFKSEVKKPGPFGLEKKFIPNLAAERPLVKSRSELMNLKNEVFVDVIEKIVVHISKEGIIQKCQLHGMILMKSFLPVSHKIIANSKDNLKQVDVMKVWAGNFFFPNLAAGRPLVKSRSQLMNLKNEVFVEVIEKIVIHISEEGIIQKYELHGMILLKSFLPLSHKITVNLKII</sequence>
<dbReference type="GO" id="GO:0012505">
    <property type="term" value="C:endomembrane system"/>
    <property type="evidence" value="ECO:0007669"/>
    <property type="project" value="UniProtKB-SubCell"/>
</dbReference>
<dbReference type="AlphaFoldDB" id="A0A2L2YHX0"/>
<dbReference type="GO" id="GO:0016192">
    <property type="term" value="P:vesicle-mediated transport"/>
    <property type="evidence" value="ECO:0007669"/>
    <property type="project" value="InterPro"/>
</dbReference>
<dbReference type="InterPro" id="IPR001392">
    <property type="entry name" value="Clathrin_mu"/>
</dbReference>
<dbReference type="SUPFAM" id="SSF49447">
    <property type="entry name" value="Second domain of Mu2 adaptin subunit (ap50) of ap2 adaptor"/>
    <property type="match status" value="2"/>
</dbReference>
<dbReference type="Gene3D" id="3.30.450.60">
    <property type="match status" value="1"/>
</dbReference>
<dbReference type="PROSITE" id="PS51072">
    <property type="entry name" value="MHD"/>
    <property type="match status" value="1"/>
</dbReference>
<evidence type="ECO:0000256" key="4">
    <source>
        <dbReference type="ARBA" id="ARBA00023136"/>
    </source>
</evidence>
<dbReference type="GO" id="GO:0006886">
    <property type="term" value="P:intracellular protein transport"/>
    <property type="evidence" value="ECO:0007669"/>
    <property type="project" value="UniProtKB-UniRule"/>
</dbReference>
<dbReference type="GO" id="GO:0030131">
    <property type="term" value="C:clathrin adaptor complex"/>
    <property type="evidence" value="ECO:0007669"/>
    <property type="project" value="UniProtKB-UniRule"/>
</dbReference>
<dbReference type="InterPro" id="IPR028565">
    <property type="entry name" value="MHD"/>
</dbReference>
<evidence type="ECO:0000256" key="2">
    <source>
        <dbReference type="ARBA" id="ARBA00022448"/>
    </source>
</evidence>
<dbReference type="InterPro" id="IPR050431">
    <property type="entry name" value="Adaptor_comp_med_subunit"/>
</dbReference>
<dbReference type="Gene3D" id="2.60.40.1170">
    <property type="entry name" value="Mu homology domain, subdomain B"/>
    <property type="match status" value="2"/>
</dbReference>
<accession>A0A2L2YHX0</accession>
<dbReference type="InterPro" id="IPR011012">
    <property type="entry name" value="Longin-like_dom_sf"/>
</dbReference>
<keyword evidence="2 5" id="KW-0813">Transport</keyword>
<dbReference type="PANTHER" id="PTHR10529">
    <property type="entry name" value="AP COMPLEX SUBUNIT MU"/>
    <property type="match status" value="1"/>
</dbReference>
<keyword evidence="3 5" id="KW-0653">Protein transport</keyword>
<proteinExistence type="evidence at transcript level"/>